<dbReference type="Gene3D" id="1.10.10.10">
    <property type="entry name" value="Winged helix-like DNA-binding domain superfamily/Winged helix DNA-binding domain"/>
    <property type="match status" value="1"/>
</dbReference>
<dbReference type="SMART" id="SM00028">
    <property type="entry name" value="TPR"/>
    <property type="match status" value="6"/>
</dbReference>
<evidence type="ECO:0000259" key="8">
    <source>
        <dbReference type="PROSITE" id="PS51755"/>
    </source>
</evidence>
<feature type="repeat" description="TPR" evidence="5">
    <location>
        <begin position="834"/>
        <end position="867"/>
    </location>
</feature>
<dbReference type="SUPFAM" id="SSF46894">
    <property type="entry name" value="C-terminal effector domain of the bipartite response regulators"/>
    <property type="match status" value="1"/>
</dbReference>
<dbReference type="Pfam" id="PF00931">
    <property type="entry name" value="NB-ARC"/>
    <property type="match status" value="1"/>
</dbReference>
<evidence type="ECO:0000256" key="6">
    <source>
        <dbReference type="PROSITE-ProRule" id="PRU01091"/>
    </source>
</evidence>
<name>A0ABS3X9I9_9ACTN</name>
<dbReference type="Pfam" id="PF13424">
    <property type="entry name" value="TPR_12"/>
    <property type="match status" value="3"/>
</dbReference>
<comment type="similarity">
    <text evidence="1">Belongs to the AfsR/DnrI/RedD regulatory family.</text>
</comment>
<evidence type="ECO:0000256" key="5">
    <source>
        <dbReference type="PROSITE-ProRule" id="PRU00339"/>
    </source>
</evidence>
<feature type="region of interest" description="Disordered" evidence="7">
    <location>
        <begin position="969"/>
        <end position="996"/>
    </location>
</feature>
<evidence type="ECO:0000256" key="4">
    <source>
        <dbReference type="ARBA" id="ARBA00023125"/>
    </source>
</evidence>
<dbReference type="InterPro" id="IPR019734">
    <property type="entry name" value="TPR_rpt"/>
</dbReference>
<protein>
    <submittedName>
        <fullName evidence="9">Tetratricopeptide repeat protein</fullName>
    </submittedName>
</protein>
<dbReference type="InterPro" id="IPR036388">
    <property type="entry name" value="WH-like_DNA-bd_sf"/>
</dbReference>
<evidence type="ECO:0000256" key="3">
    <source>
        <dbReference type="ARBA" id="ARBA00023012"/>
    </source>
</evidence>
<keyword evidence="4 6" id="KW-0238">DNA-binding</keyword>
<dbReference type="SMART" id="SM01043">
    <property type="entry name" value="BTAD"/>
    <property type="match status" value="1"/>
</dbReference>
<keyword evidence="5" id="KW-0802">TPR repeat</keyword>
<dbReference type="SMART" id="SM00862">
    <property type="entry name" value="Trans_reg_C"/>
    <property type="match status" value="1"/>
</dbReference>
<keyword evidence="2" id="KW-0677">Repeat</keyword>
<dbReference type="SUPFAM" id="SSF52540">
    <property type="entry name" value="P-loop containing nucleoside triphosphate hydrolases"/>
    <property type="match status" value="1"/>
</dbReference>
<dbReference type="PROSITE" id="PS51755">
    <property type="entry name" value="OMPR_PHOB"/>
    <property type="match status" value="1"/>
</dbReference>
<feature type="domain" description="OmpR/PhoB-type" evidence="8">
    <location>
        <begin position="1"/>
        <end position="96"/>
    </location>
</feature>
<feature type="compositionally biased region" description="Basic and acidic residues" evidence="7">
    <location>
        <begin position="969"/>
        <end position="979"/>
    </location>
</feature>
<dbReference type="Gene3D" id="3.40.50.300">
    <property type="entry name" value="P-loop containing nucleotide triphosphate hydrolases"/>
    <property type="match status" value="1"/>
</dbReference>
<dbReference type="PRINTS" id="PR00364">
    <property type="entry name" value="DISEASERSIST"/>
</dbReference>
<dbReference type="PROSITE" id="PS50005">
    <property type="entry name" value="TPR"/>
    <property type="match status" value="1"/>
</dbReference>
<sequence length="1047" mass="115646">MDFEILLLGPVGLWVDGRHDPLGSAKERTLLAALAVDAGKAVAADTLVHRLWEDGELPAKPHAGLHVYAARLRRRLRHSADPALLVQQARTYTLDVTPDVIDYHRFHCLTTHAHSMRDRSGAEALAALREADALWRGEPLAGLAGSWAAEIRAGLEARRLTARVEQADLELRTGDFSGPAHDLSLLLRQQPTNETIAGHLMVAYYGCGRQADALHVYEHVRRRLREELGVDPGKDFSRIHRLILQQAPMSELLPAQPDAVASVPAVNNLPAHVDIVGREHELAALQEPPGEGTIIALQSISGMAGVGKSLLAFHAARKLQSAYPDGQLYVDLRAHSPRRRPLTPSSALASLLRTLGLPSEGIPHSIEERTALWRSLLRDRRAVVVLDDAATAEQIRPLLPLGSSSLVLLTSRQRLTGVPGIRSLFVDVLPEPDAMALFTRLVGPERARDADQVSAVVELCGRLPLAIELAAGRLRSRPAWTVRHLHRKLAQSRSRLREIRDRGSGIDRAFELSYRTLTRKQQTAFRRLGLHFGPDFGPHAAAALIGTSVDDAEHLVEGLLDSSLLTEPEAERYRFHDLLGEYALTLARQDPGEEADALERLVDFYLAAALEADLSAHPRRARVDIVPERSAPPPPEIPFLRDELEARTWLLTEGSALVAAEDYARTHGSPHKAAHLAHVLAMFLDAEGLWDEAELMHRHAAQHWHEHSASRAESLARIDLSITHAHAGRYTEAAAAGQRALTVARGAGDPECTAEALHQLGILHWHRGEYRRMLELQQEALEIRIRSNDQWNQARSTNTIGIAHLHLGNSGASFRYFQEALLQFREIGDSRGEAQALNNLADAHLHAGDIESARQLFSRSLEIATESSSRWEQAMTQLNLGSTLAVPEEMDVILDLYGEALASFQRLGDRRNETITRIALGDAFRKAGRHEESLEQHRLSLTLARSIGAGLEEAQALRGLGTAERHLGEHTTARRHLEESLTLTASMQSPEEEARSQDSLAELELSDGRIDQATVLWKSAFGIFIHLDTSEAARIKQRIRYAQDLRG</sequence>
<dbReference type="InterPro" id="IPR011990">
    <property type="entry name" value="TPR-like_helical_dom_sf"/>
</dbReference>
<organism evidence="9 10">
    <name type="scientific">Streptomyces oryzae</name>
    <dbReference type="NCBI Taxonomy" id="1434886"/>
    <lineage>
        <taxon>Bacteria</taxon>
        <taxon>Bacillati</taxon>
        <taxon>Actinomycetota</taxon>
        <taxon>Actinomycetes</taxon>
        <taxon>Kitasatosporales</taxon>
        <taxon>Streptomycetaceae</taxon>
        <taxon>Streptomyces</taxon>
    </lineage>
</organism>
<dbReference type="PANTHER" id="PTHR47691">
    <property type="entry name" value="REGULATOR-RELATED"/>
    <property type="match status" value="1"/>
</dbReference>
<dbReference type="EMBL" id="JADKMA010000038">
    <property type="protein sequence ID" value="MBO8192040.1"/>
    <property type="molecule type" value="Genomic_DNA"/>
</dbReference>
<evidence type="ECO:0000313" key="10">
    <source>
        <dbReference type="Proteomes" id="UP001519064"/>
    </source>
</evidence>
<evidence type="ECO:0000256" key="7">
    <source>
        <dbReference type="SAM" id="MobiDB-lite"/>
    </source>
</evidence>
<evidence type="ECO:0000313" key="9">
    <source>
        <dbReference type="EMBL" id="MBO8192040.1"/>
    </source>
</evidence>
<dbReference type="Proteomes" id="UP001519064">
    <property type="component" value="Unassembled WGS sequence"/>
</dbReference>
<evidence type="ECO:0000256" key="2">
    <source>
        <dbReference type="ARBA" id="ARBA00022737"/>
    </source>
</evidence>
<reference evidence="9 10" key="1">
    <citation type="submission" date="2020-11" db="EMBL/GenBank/DDBJ databases">
        <title>Streptomyces spirodelae sp. nov., isolated from duckweed.</title>
        <authorList>
            <person name="Saimee Y."/>
            <person name="Duangmal K."/>
        </authorList>
    </citation>
    <scope>NUCLEOTIDE SEQUENCE [LARGE SCALE GENOMIC DNA]</scope>
    <source>
        <strain evidence="9 10">S16-07</strain>
    </source>
</reference>
<gene>
    <name evidence="9" type="ORF">ITI46_10220</name>
</gene>
<keyword evidence="10" id="KW-1185">Reference proteome</keyword>
<dbReference type="Pfam" id="PF03704">
    <property type="entry name" value="BTAD"/>
    <property type="match status" value="1"/>
</dbReference>
<dbReference type="InterPro" id="IPR002182">
    <property type="entry name" value="NB-ARC"/>
</dbReference>
<dbReference type="Gene3D" id="1.10.8.430">
    <property type="entry name" value="Helical domain of apoptotic protease-activating factors"/>
    <property type="match status" value="1"/>
</dbReference>
<dbReference type="InterPro" id="IPR005158">
    <property type="entry name" value="BTAD"/>
</dbReference>
<dbReference type="InterPro" id="IPR016032">
    <property type="entry name" value="Sig_transdc_resp-reg_C-effctor"/>
</dbReference>
<dbReference type="PANTHER" id="PTHR47691:SF3">
    <property type="entry name" value="HTH-TYPE TRANSCRIPTIONAL REGULATOR RV0890C-RELATED"/>
    <property type="match status" value="1"/>
</dbReference>
<proteinExistence type="inferred from homology"/>
<keyword evidence="3" id="KW-0902">Two-component regulatory system</keyword>
<dbReference type="InterPro" id="IPR027417">
    <property type="entry name" value="P-loop_NTPase"/>
</dbReference>
<dbReference type="InterPro" id="IPR001867">
    <property type="entry name" value="OmpR/PhoB-type_DNA-bd"/>
</dbReference>
<feature type="DNA-binding region" description="OmpR/PhoB-type" evidence="6">
    <location>
        <begin position="1"/>
        <end position="96"/>
    </location>
</feature>
<evidence type="ECO:0000256" key="1">
    <source>
        <dbReference type="ARBA" id="ARBA00005820"/>
    </source>
</evidence>
<dbReference type="Gene3D" id="1.25.40.10">
    <property type="entry name" value="Tetratricopeptide repeat domain"/>
    <property type="match status" value="3"/>
</dbReference>
<dbReference type="CDD" id="cd15831">
    <property type="entry name" value="BTAD"/>
    <property type="match status" value="1"/>
</dbReference>
<comment type="caution">
    <text evidence="9">The sequence shown here is derived from an EMBL/GenBank/DDBJ whole genome shotgun (WGS) entry which is preliminary data.</text>
</comment>
<dbReference type="SUPFAM" id="SSF48452">
    <property type="entry name" value="TPR-like"/>
    <property type="match status" value="3"/>
</dbReference>
<dbReference type="InterPro" id="IPR042197">
    <property type="entry name" value="Apaf_helical"/>
</dbReference>
<accession>A0ABS3X9I9</accession>